<organism evidence="9 10">
    <name type="scientific">Methanolobus profundi</name>
    <dbReference type="NCBI Taxonomy" id="487685"/>
    <lineage>
        <taxon>Archaea</taxon>
        <taxon>Methanobacteriati</taxon>
        <taxon>Methanobacteriota</taxon>
        <taxon>Stenosarchaea group</taxon>
        <taxon>Methanomicrobia</taxon>
        <taxon>Methanosarcinales</taxon>
        <taxon>Methanosarcinaceae</taxon>
        <taxon>Methanolobus</taxon>
    </lineage>
</organism>
<keyword evidence="8" id="KW-0406">Ion transport</keyword>
<keyword evidence="4 8" id="KW-1133">Transmembrane helix</keyword>
<dbReference type="PANTHER" id="PTHR28259">
    <property type="entry name" value="FLUORIDE EXPORT PROTEIN 1-RELATED"/>
    <property type="match status" value="1"/>
</dbReference>
<dbReference type="GO" id="GO:0005886">
    <property type="term" value="C:plasma membrane"/>
    <property type="evidence" value="ECO:0007669"/>
    <property type="project" value="UniProtKB-SubCell"/>
</dbReference>
<proteinExistence type="inferred from homology"/>
<comment type="subcellular location">
    <subcellularLocation>
        <location evidence="1 8">Cell membrane</location>
        <topology evidence="1 8">Multi-pass membrane protein</topology>
    </subcellularLocation>
</comment>
<feature type="transmembrane region" description="Helical" evidence="8">
    <location>
        <begin position="12"/>
        <end position="30"/>
    </location>
</feature>
<keyword evidence="8" id="KW-0479">Metal-binding</keyword>
<evidence type="ECO:0000256" key="7">
    <source>
        <dbReference type="ARBA" id="ARBA00035585"/>
    </source>
</evidence>
<reference evidence="10" key="1">
    <citation type="submission" date="2016-10" db="EMBL/GenBank/DDBJ databases">
        <authorList>
            <person name="Varghese N."/>
            <person name="Submissions S."/>
        </authorList>
    </citation>
    <scope>NUCLEOTIDE SEQUENCE [LARGE SCALE GENOMIC DNA]</scope>
    <source>
        <strain evidence="10">Mob M</strain>
    </source>
</reference>
<sequence>MNDHIFKDRALELLTIGAGGFCGAISRYLIAGLFEPAPGTLVVNVLGSILLGFLMYSSEYLGYVSPRMRMFFGIGFLGSLTTFSTFTVQTFQMPLIEAGFNIFANLTLTLAGVFTGRSIVIYLVKRREGNGI</sequence>
<dbReference type="InterPro" id="IPR003691">
    <property type="entry name" value="FluC"/>
</dbReference>
<evidence type="ECO:0000256" key="3">
    <source>
        <dbReference type="ARBA" id="ARBA00022692"/>
    </source>
</evidence>
<feature type="binding site" evidence="8">
    <location>
        <position position="81"/>
    </location>
    <ligand>
        <name>Na(+)</name>
        <dbReference type="ChEBI" id="CHEBI:29101"/>
        <note>structural</note>
    </ligand>
</feature>
<feature type="transmembrane region" description="Helical" evidence="8">
    <location>
        <begin position="100"/>
        <end position="124"/>
    </location>
</feature>
<keyword evidence="5 8" id="KW-0472">Membrane</keyword>
<name>A0A1I4QWC8_9EURY</name>
<dbReference type="STRING" id="487685.SAMN04488696_1230"/>
<evidence type="ECO:0000256" key="1">
    <source>
        <dbReference type="ARBA" id="ARBA00004651"/>
    </source>
</evidence>
<feature type="transmembrane region" description="Helical" evidence="8">
    <location>
        <begin position="68"/>
        <end position="88"/>
    </location>
</feature>
<gene>
    <name evidence="8" type="primary">fluC</name>
    <name evidence="8" type="synonym">crcB</name>
    <name evidence="9" type="ORF">SAMN04488696_1230</name>
</gene>
<dbReference type="NCBIfam" id="NF010820">
    <property type="entry name" value="PRK14224.1"/>
    <property type="match status" value="1"/>
</dbReference>
<dbReference type="GO" id="GO:0046872">
    <property type="term" value="F:metal ion binding"/>
    <property type="evidence" value="ECO:0007669"/>
    <property type="project" value="UniProtKB-KW"/>
</dbReference>
<keyword evidence="3 8" id="KW-0812">Transmembrane</keyword>
<evidence type="ECO:0000256" key="2">
    <source>
        <dbReference type="ARBA" id="ARBA00022475"/>
    </source>
</evidence>
<keyword evidence="8" id="KW-0813">Transport</keyword>
<comment type="function">
    <text evidence="8">Fluoride-specific ion channel. Important for reducing fluoride concentration in the cell, thus reducing its toxicity.</text>
</comment>
<feature type="binding site" evidence="8">
    <location>
        <position position="78"/>
    </location>
    <ligand>
        <name>Na(+)</name>
        <dbReference type="ChEBI" id="CHEBI:29101"/>
        <note>structural</note>
    </ligand>
</feature>
<dbReference type="AlphaFoldDB" id="A0A1I4QWC8"/>
<dbReference type="Proteomes" id="UP000198535">
    <property type="component" value="Unassembled WGS sequence"/>
</dbReference>
<dbReference type="Pfam" id="PF02537">
    <property type="entry name" value="CRCB"/>
    <property type="match status" value="1"/>
</dbReference>
<dbReference type="GO" id="GO:0062054">
    <property type="term" value="F:fluoride channel activity"/>
    <property type="evidence" value="ECO:0007669"/>
    <property type="project" value="UniProtKB-UniRule"/>
</dbReference>
<dbReference type="EMBL" id="FOUJ01000002">
    <property type="protein sequence ID" value="SFM44297.1"/>
    <property type="molecule type" value="Genomic_DNA"/>
</dbReference>
<evidence type="ECO:0000256" key="6">
    <source>
        <dbReference type="ARBA" id="ARBA00035120"/>
    </source>
</evidence>
<evidence type="ECO:0000256" key="5">
    <source>
        <dbReference type="ARBA" id="ARBA00023136"/>
    </source>
</evidence>
<protein>
    <recommendedName>
        <fullName evidence="8">Fluoride-specific ion channel FluC</fullName>
    </recommendedName>
</protein>
<keyword evidence="8" id="KW-0915">Sodium</keyword>
<evidence type="ECO:0000313" key="9">
    <source>
        <dbReference type="EMBL" id="SFM44297.1"/>
    </source>
</evidence>
<feature type="transmembrane region" description="Helical" evidence="8">
    <location>
        <begin position="36"/>
        <end position="56"/>
    </location>
</feature>
<accession>A0A1I4QWC8</accession>
<dbReference type="HAMAP" id="MF_00454">
    <property type="entry name" value="FluC"/>
    <property type="match status" value="1"/>
</dbReference>
<keyword evidence="8" id="KW-0407">Ion channel</keyword>
<dbReference type="PANTHER" id="PTHR28259:SF1">
    <property type="entry name" value="FLUORIDE EXPORT PROTEIN 1-RELATED"/>
    <property type="match status" value="1"/>
</dbReference>
<comment type="activity regulation">
    <text evidence="8">Na(+) is not transported, but it plays an essential structural role and its presence is essential for fluoride channel function.</text>
</comment>
<evidence type="ECO:0000256" key="8">
    <source>
        <dbReference type="HAMAP-Rule" id="MF_00454"/>
    </source>
</evidence>
<dbReference type="GO" id="GO:0140114">
    <property type="term" value="P:cellular detoxification of fluoride"/>
    <property type="evidence" value="ECO:0007669"/>
    <property type="project" value="UniProtKB-UniRule"/>
</dbReference>
<dbReference type="RefSeq" id="WP_245747932.1">
    <property type="nucleotide sequence ID" value="NZ_FOUJ01000002.1"/>
</dbReference>
<comment type="similarity">
    <text evidence="6 8">Belongs to the fluoride channel Fluc/FEX (TC 1.A.43) family.</text>
</comment>
<keyword evidence="10" id="KW-1185">Reference proteome</keyword>
<comment type="catalytic activity">
    <reaction evidence="7">
        <text>fluoride(in) = fluoride(out)</text>
        <dbReference type="Rhea" id="RHEA:76159"/>
        <dbReference type="ChEBI" id="CHEBI:17051"/>
    </reaction>
    <physiologicalReaction direction="left-to-right" evidence="7">
        <dbReference type="Rhea" id="RHEA:76160"/>
    </physiologicalReaction>
</comment>
<evidence type="ECO:0000313" key="10">
    <source>
        <dbReference type="Proteomes" id="UP000198535"/>
    </source>
</evidence>
<evidence type="ECO:0000256" key="4">
    <source>
        <dbReference type="ARBA" id="ARBA00022989"/>
    </source>
</evidence>
<keyword evidence="2 8" id="KW-1003">Cell membrane</keyword>